<dbReference type="InterPro" id="IPR011013">
    <property type="entry name" value="Gal_mutarotase_sf_dom"/>
</dbReference>
<evidence type="ECO:0000256" key="4">
    <source>
        <dbReference type="ARBA" id="ARBA00023277"/>
    </source>
</evidence>
<name>A0ABT7AHZ4_9HYPH</name>
<dbReference type="InterPro" id="IPR008183">
    <property type="entry name" value="Aldose_1/G6P_1-epimerase"/>
</dbReference>
<evidence type="ECO:0000256" key="2">
    <source>
        <dbReference type="ARBA" id="ARBA00006206"/>
    </source>
</evidence>
<sequence length="349" mass="37435">MAIRPFGEVDGRTVEEVTIRSAAGAEARVIGWGAVLRDLVVPLATGEPQRVVLGLERLEDYVAHSPHMGAIAGRVANRIAGGRFTVDGRGYDVPRNQDGRHALHGGGRGFGKRPWQVSHHDGASVALTLVSPDGDAGFPGTLTVTCLYRLCEPATLRIELAAVTDAPTPVNLCHHSYFNLDGTPSILDHRLTVAADFYTPTDADLIPTGEIRAVEGTPYDFRANRTVRFPDAETGAPVRYDVNFVLRRDRTEPAAGGGPALAHAATLASTRSNLAMETWTTEPGLQVYDGGKVAIPVPGLGGARYGANAGICLEAQHFPDSPNRAHFPTTLLRPGEVYRQVTEYRFLGM</sequence>
<evidence type="ECO:0000313" key="6">
    <source>
        <dbReference type="EMBL" id="MDJ1159002.1"/>
    </source>
</evidence>
<comment type="catalytic activity">
    <reaction evidence="5">
        <text>alpha-D-glucose = beta-D-glucose</text>
        <dbReference type="Rhea" id="RHEA:10264"/>
        <dbReference type="ChEBI" id="CHEBI:15903"/>
        <dbReference type="ChEBI" id="CHEBI:17925"/>
        <dbReference type="EC" id="5.1.3.3"/>
    </reaction>
</comment>
<comment type="similarity">
    <text evidence="2 5">Belongs to the aldose epimerase family.</text>
</comment>
<dbReference type="Pfam" id="PF01263">
    <property type="entry name" value="Aldose_epim"/>
    <property type="match status" value="1"/>
</dbReference>
<protein>
    <recommendedName>
        <fullName evidence="5">Aldose 1-epimerase</fullName>
        <ecNumber evidence="5">5.1.3.3</ecNumber>
    </recommendedName>
</protein>
<dbReference type="EMBL" id="JASJEV010000007">
    <property type="protein sequence ID" value="MDJ1159002.1"/>
    <property type="molecule type" value="Genomic_DNA"/>
</dbReference>
<dbReference type="Proteomes" id="UP001321492">
    <property type="component" value="Unassembled WGS sequence"/>
</dbReference>
<evidence type="ECO:0000256" key="3">
    <source>
        <dbReference type="ARBA" id="ARBA00023235"/>
    </source>
</evidence>
<dbReference type="InterPro" id="IPR015443">
    <property type="entry name" value="Aldose_1-epimerase"/>
</dbReference>
<dbReference type="InterPro" id="IPR047215">
    <property type="entry name" value="Galactose_mutarotase-like"/>
</dbReference>
<comment type="pathway">
    <text evidence="1 5">Carbohydrate metabolism; hexose metabolism.</text>
</comment>
<comment type="caution">
    <text evidence="6">The sequence shown here is derived from an EMBL/GenBank/DDBJ whole genome shotgun (WGS) entry which is preliminary data.</text>
</comment>
<keyword evidence="3 5" id="KW-0413">Isomerase</keyword>
<organism evidence="6 7">
    <name type="scientific">Chelatococcus albus</name>
    <dbReference type="NCBI Taxonomy" id="3047466"/>
    <lineage>
        <taxon>Bacteria</taxon>
        <taxon>Pseudomonadati</taxon>
        <taxon>Pseudomonadota</taxon>
        <taxon>Alphaproteobacteria</taxon>
        <taxon>Hyphomicrobiales</taxon>
        <taxon>Chelatococcaceae</taxon>
        <taxon>Chelatococcus</taxon>
    </lineage>
</organism>
<dbReference type="InterPro" id="IPR014718">
    <property type="entry name" value="GH-type_carb-bd"/>
</dbReference>
<dbReference type="SUPFAM" id="SSF74650">
    <property type="entry name" value="Galactose mutarotase-like"/>
    <property type="match status" value="1"/>
</dbReference>
<dbReference type="EC" id="5.1.3.3" evidence="5"/>
<dbReference type="CDD" id="cd09019">
    <property type="entry name" value="galactose_mutarotase_like"/>
    <property type="match status" value="1"/>
</dbReference>
<dbReference type="Gene3D" id="2.70.98.10">
    <property type="match status" value="1"/>
</dbReference>
<dbReference type="GO" id="GO:0016853">
    <property type="term" value="F:isomerase activity"/>
    <property type="evidence" value="ECO:0007669"/>
    <property type="project" value="UniProtKB-KW"/>
</dbReference>
<evidence type="ECO:0000313" key="7">
    <source>
        <dbReference type="Proteomes" id="UP001321492"/>
    </source>
</evidence>
<evidence type="ECO:0000256" key="5">
    <source>
        <dbReference type="PIRNR" id="PIRNR005096"/>
    </source>
</evidence>
<reference evidence="6 7" key="1">
    <citation type="submission" date="2023-05" db="EMBL/GenBank/DDBJ databases">
        <title>Chelatococcus sp. nov., a moderately thermophilic bacterium isolated from hot spring microbial mat.</title>
        <authorList>
            <person name="Hu C.-J."/>
            <person name="Li W.-J."/>
        </authorList>
    </citation>
    <scope>NUCLEOTIDE SEQUENCE [LARGE SCALE GENOMIC DNA]</scope>
    <source>
        <strain evidence="6 7">SYSU G07232</strain>
    </source>
</reference>
<dbReference type="RefSeq" id="WP_283741000.1">
    <property type="nucleotide sequence ID" value="NZ_JASJEV010000007.1"/>
</dbReference>
<evidence type="ECO:0000256" key="1">
    <source>
        <dbReference type="ARBA" id="ARBA00005028"/>
    </source>
</evidence>
<dbReference type="PIRSF" id="PIRSF005096">
    <property type="entry name" value="GALM"/>
    <property type="match status" value="1"/>
</dbReference>
<gene>
    <name evidence="6" type="ORF">QNA08_12225</name>
</gene>
<accession>A0ABT7AHZ4</accession>
<dbReference type="PANTHER" id="PTHR10091:SF0">
    <property type="entry name" value="GALACTOSE MUTAROTASE"/>
    <property type="match status" value="1"/>
</dbReference>
<keyword evidence="4 5" id="KW-0119">Carbohydrate metabolism</keyword>
<dbReference type="PANTHER" id="PTHR10091">
    <property type="entry name" value="ALDOSE-1-EPIMERASE"/>
    <property type="match status" value="1"/>
</dbReference>
<keyword evidence="7" id="KW-1185">Reference proteome</keyword>
<dbReference type="NCBIfam" id="NF008277">
    <property type="entry name" value="PRK11055.1"/>
    <property type="match status" value="1"/>
</dbReference>
<proteinExistence type="inferred from homology"/>